<feature type="transmembrane region" description="Helical" evidence="15">
    <location>
        <begin position="12"/>
        <end position="30"/>
    </location>
</feature>
<feature type="region of interest" description="Disordered" evidence="14">
    <location>
        <begin position="75"/>
        <end position="98"/>
    </location>
</feature>
<keyword evidence="11 13" id="KW-0670">Pyruvate</keyword>
<organism evidence="16">
    <name type="scientific">Octopus bimaculoides</name>
    <name type="common">California two-spotted octopus</name>
    <dbReference type="NCBI Taxonomy" id="37653"/>
    <lineage>
        <taxon>Eukaryota</taxon>
        <taxon>Metazoa</taxon>
        <taxon>Spiralia</taxon>
        <taxon>Lophotrochozoa</taxon>
        <taxon>Mollusca</taxon>
        <taxon>Cephalopoda</taxon>
        <taxon>Coleoidea</taxon>
        <taxon>Octopodiformes</taxon>
        <taxon>Octopoda</taxon>
        <taxon>Incirrata</taxon>
        <taxon>Octopodidae</taxon>
        <taxon>Octopus</taxon>
    </lineage>
</organism>
<keyword evidence="13" id="KW-0999">Mitochondrion inner membrane</keyword>
<dbReference type="NCBIfam" id="TIGR00163">
    <property type="entry name" value="PS_decarb"/>
    <property type="match status" value="1"/>
</dbReference>
<name>A0A0L8FU51_OCTBM</name>
<keyword evidence="13" id="KW-0865">Zymogen</keyword>
<evidence type="ECO:0000256" key="14">
    <source>
        <dbReference type="SAM" id="MobiDB-lite"/>
    </source>
</evidence>
<feature type="topological domain" description="Mitochondrial matrix" evidence="13">
    <location>
        <begin position="1"/>
        <end position="345"/>
    </location>
</feature>
<comment type="cofactor">
    <cofactor evidence="13">
        <name>pyruvate</name>
        <dbReference type="ChEBI" id="CHEBI:15361"/>
    </cofactor>
    <text evidence="13">Binds 1 pyruvoyl group covalently per subunit.</text>
</comment>
<dbReference type="Pfam" id="PF02666">
    <property type="entry name" value="PS_Dcarbxylase"/>
    <property type="match status" value="2"/>
</dbReference>
<evidence type="ECO:0000256" key="10">
    <source>
        <dbReference type="ARBA" id="ARBA00023264"/>
    </source>
</evidence>
<evidence type="ECO:0000256" key="3">
    <source>
        <dbReference type="ARBA" id="ARBA00022692"/>
    </source>
</evidence>
<feature type="compositionally biased region" description="Low complexity" evidence="14">
    <location>
        <begin position="75"/>
        <end position="94"/>
    </location>
</feature>
<sequence length="728" mass="81908">MLTAVLVLVCESWNHAVFVYTTLALVLLISRYGTVLTRLILFQTWWNNKNIINAHSSSVGKTHLKVPGSTYKWTTSSAQTESSTESSTETLSSETDQREVKTELANKYLSNCLKKLGLRKEFYNPKMLLENILIQDSMLFGKIFSKDKPELDEPSAEMVANLPSIIIDHDNDLFFEQLSAFTQMVNKETDWFQHHSSEPQLSCSSSFSSSLSSQWLGALNGDESFYDRLPASLPSSPLRQRLANSLDSVGNSFFSSSSSPLTSCSEEDIKILQQQYIAACLEKKLKDLHKQCRENSEYQLGDRNNNGSVVSSNSFCTKPEQPSSDSNNSLCNHSSCQKHRKCCCPNANYSTSQELQSPHHNSPPKKMKINKKLRNPLKKINKTVTLYRKMPLRSLSRLWGKVNQLDLPVFMRIPVFRIYIWAFGCNIEEAEEEDLKTYRNLGEFFRRTLKPQVRPIDDIHLLTSPSDGTITHFGRVENGVIKQVKGVNFSVEGFIGPVSWKSPFLSSSSSSSLSSSSSSQSSSPDSSSMSSSSSLSSSSLREDINNSHNNVNAHIDQNQKILSQLIHPDNVLYHCVIYLAPGDYHRFHSPTDWIVYFRRHFPGELLSVHPGMARWIKGLFNLNERAMYVGLWKHGFFSMTAVGATNVGSIRIYNDHELATNTWKKPDGNNTDKYLPNEQSPGIQVGKGDLFGEFNLGSTIVLIFEAPKDFTFNVEPGQRIKYGEAIGT</sequence>
<dbReference type="KEGG" id="obi:106881141"/>
<feature type="active site" description="Charge relay system; for autoendoproteolytic cleavage activity" evidence="13">
    <location>
        <position position="698"/>
    </location>
</feature>
<feature type="modified residue" description="Pyruvic acid (Ser); by autocatalysis" evidence="13">
    <location>
        <position position="698"/>
    </location>
</feature>
<keyword evidence="2 13" id="KW-0444">Lipid biosynthesis</keyword>
<evidence type="ECO:0000256" key="13">
    <source>
        <dbReference type="HAMAP-Rule" id="MF_03208"/>
    </source>
</evidence>
<feature type="site" description="Cleavage (non-hydrolytic); by autocatalysis" evidence="13">
    <location>
        <begin position="697"/>
        <end position="698"/>
    </location>
</feature>
<evidence type="ECO:0000256" key="5">
    <source>
        <dbReference type="ARBA" id="ARBA00022989"/>
    </source>
</evidence>
<dbReference type="EC" id="4.1.1.65" evidence="13"/>
<dbReference type="PANTHER" id="PTHR10067">
    <property type="entry name" value="PHOSPHATIDYLSERINE DECARBOXYLASE"/>
    <property type="match status" value="1"/>
</dbReference>
<accession>A0A0L8FU51</accession>
<keyword evidence="4 13" id="KW-0210">Decarboxylase</keyword>
<comment type="pathway">
    <text evidence="1">Lipid metabolism.</text>
</comment>
<evidence type="ECO:0000256" key="8">
    <source>
        <dbReference type="ARBA" id="ARBA00023209"/>
    </source>
</evidence>
<evidence type="ECO:0000256" key="11">
    <source>
        <dbReference type="ARBA" id="ARBA00023317"/>
    </source>
</evidence>
<comment type="subcellular location">
    <molecule>Phosphatidylserine decarboxylase alpha chain</molecule>
    <subcellularLocation>
        <location evidence="13">Mitochondrion inner membrane</location>
        <topology evidence="13">Peripheral membrane protein</topology>
        <orientation evidence="13">Intermembrane side</orientation>
    </subcellularLocation>
    <text evidence="13">Anchored to the mitochondrial inner membrane through its interaction with the integral membrane beta chain.</text>
</comment>
<protein>
    <recommendedName>
        <fullName evidence="13">Phosphatidylserine decarboxylase proenzyme, mitochondrial</fullName>
        <ecNumber evidence="13">4.1.1.65</ecNumber>
    </recommendedName>
    <component>
        <recommendedName>
            <fullName evidence="13">Phosphatidylserine decarboxylase beta chain</fullName>
        </recommendedName>
    </component>
    <component>
        <recommendedName>
            <fullName evidence="13">Phosphatidylserine decarboxylase alpha chain</fullName>
        </recommendedName>
    </component>
</protein>
<feature type="topological domain" description="Mitochondrial intermembrane" evidence="13">
    <location>
        <begin position="365"/>
        <end position="728"/>
    </location>
</feature>
<gene>
    <name evidence="16" type="ORF">OCBIM_22007897mg</name>
</gene>
<dbReference type="PANTHER" id="PTHR10067:SF6">
    <property type="entry name" value="PHOSPHATIDYLSERINE DECARBOXYLASE PROENZYME, MITOCHONDRIAL"/>
    <property type="match status" value="1"/>
</dbReference>
<dbReference type="AlphaFoldDB" id="A0A0L8FU51"/>
<keyword evidence="8 13" id="KW-0594">Phospholipid biosynthesis</keyword>
<feature type="chain" id="PRO_5023476291" description="Phosphatidylserine decarboxylase beta chain" evidence="13">
    <location>
        <begin position="1"/>
        <end position="697"/>
    </location>
</feature>
<dbReference type="OrthoDB" id="4330at2759"/>
<dbReference type="GO" id="GO:0004609">
    <property type="term" value="F:phosphatidylserine decarboxylase activity"/>
    <property type="evidence" value="ECO:0007669"/>
    <property type="project" value="UniProtKB-UniRule"/>
</dbReference>
<dbReference type="GO" id="GO:0005743">
    <property type="term" value="C:mitochondrial inner membrane"/>
    <property type="evidence" value="ECO:0007669"/>
    <property type="project" value="UniProtKB-SubCell"/>
</dbReference>
<comment type="catalytic activity">
    <reaction evidence="13">
        <text>a 1,2-diacyl-sn-glycero-3-phospho-L-serine + H(+) = a 1,2-diacyl-sn-glycero-3-phosphoethanolamine + CO2</text>
        <dbReference type="Rhea" id="RHEA:20828"/>
        <dbReference type="ChEBI" id="CHEBI:15378"/>
        <dbReference type="ChEBI" id="CHEBI:16526"/>
        <dbReference type="ChEBI" id="CHEBI:57262"/>
        <dbReference type="ChEBI" id="CHEBI:64612"/>
        <dbReference type="EC" id="4.1.1.65"/>
    </reaction>
</comment>
<evidence type="ECO:0000256" key="6">
    <source>
        <dbReference type="ARBA" id="ARBA00023098"/>
    </source>
</evidence>
<keyword evidence="13" id="KW-0496">Mitochondrion</keyword>
<feature type="active site" description="Charge relay system; for autoendoproteolytic cleavage activity" evidence="13">
    <location>
        <position position="588"/>
    </location>
</feature>
<comment type="PTM">
    <text evidence="13">Is synthesized initially as an inactive proenzyme. Formation of the active enzyme involves a self-maturation process in which the active site pyruvoyl group is generated from an internal serine residue via an autocatalytic post-translational modification. Two non-identical subunits are generated from the proenzyme in this reaction, and the pyruvate is formed at the N-terminus of the alpha chain, which is derived from the carboxyl end of the proenzyme. The autoendoproteolytic cleavage occurs by a canonical serine protease mechanism, in which the side chain hydroxyl group of the serine supplies its oxygen atom to form the C-terminus of the beta chain, while the remainder of the serine residue undergoes an oxidative deamination to produce ammonia and the pyruvoyl prosthetic group on the alpha chain. During this reaction, the Ser that is part of the protease active site of the proenzyme becomes the pyruvoyl prosthetic group, which constitutes an essential element of the active site of the mature decarboxylase.</text>
</comment>
<dbReference type="InterPro" id="IPR033177">
    <property type="entry name" value="PSD-B"/>
</dbReference>
<evidence type="ECO:0000256" key="4">
    <source>
        <dbReference type="ARBA" id="ARBA00022793"/>
    </source>
</evidence>
<dbReference type="InterPro" id="IPR003817">
    <property type="entry name" value="PS_Dcarbxylase"/>
</dbReference>
<reference evidence="16" key="1">
    <citation type="submission" date="2015-07" db="EMBL/GenBank/DDBJ databases">
        <title>MeaNS - Measles Nucleotide Surveillance Program.</title>
        <authorList>
            <person name="Tran T."/>
            <person name="Druce J."/>
        </authorList>
    </citation>
    <scope>NUCLEOTIDE SEQUENCE</scope>
    <source>
        <strain evidence="16">UCB-OBI-ISO-001</strain>
        <tissue evidence="16">Gonad</tissue>
    </source>
</reference>
<keyword evidence="6 13" id="KW-0443">Lipid metabolism</keyword>
<evidence type="ECO:0000256" key="7">
    <source>
        <dbReference type="ARBA" id="ARBA00023136"/>
    </source>
</evidence>
<keyword evidence="10 13" id="KW-1208">Phospholipid metabolism</keyword>
<dbReference type="STRING" id="37653.A0A0L8FU51"/>
<dbReference type="HAMAP" id="MF_03208">
    <property type="entry name" value="PS_decarb_PSD_B_type1_euk"/>
    <property type="match status" value="1"/>
</dbReference>
<evidence type="ECO:0000256" key="12">
    <source>
        <dbReference type="ARBA" id="ARBA00045136"/>
    </source>
</evidence>
<dbReference type="InterPro" id="IPR033661">
    <property type="entry name" value="PSD_type1_euk"/>
</dbReference>
<evidence type="ECO:0000313" key="16">
    <source>
        <dbReference type="EMBL" id="KOF68199.1"/>
    </source>
</evidence>
<dbReference type="UniPathway" id="UPA00558">
    <property type="reaction ID" value="UER00616"/>
</dbReference>
<keyword evidence="9 13" id="KW-0456">Lyase</keyword>
<comment type="similarity">
    <text evidence="13">Belongs to the phosphatidylserine decarboxylase family. PSD-B subfamily. Eukaryotic type I sub-subfamily.</text>
</comment>
<keyword evidence="5 13" id="KW-1133">Transmembrane helix</keyword>
<evidence type="ECO:0000256" key="1">
    <source>
        <dbReference type="ARBA" id="ARBA00005189"/>
    </source>
</evidence>
<evidence type="ECO:0000256" key="15">
    <source>
        <dbReference type="SAM" id="Phobius"/>
    </source>
</evidence>
<comment type="subunit">
    <text evidence="13">Heterodimer of a large membrane-associated beta subunit and a small pyruvoyl-containing alpha subunit.</text>
</comment>
<dbReference type="GO" id="GO:0006646">
    <property type="term" value="P:phosphatidylethanolamine biosynthetic process"/>
    <property type="evidence" value="ECO:0007669"/>
    <property type="project" value="UniProtKB-UniRule"/>
</dbReference>
<comment type="subcellular location">
    <molecule>Phosphatidylserine decarboxylase beta chain</molecule>
    <subcellularLocation>
        <location evidence="13">Mitochondrion inner membrane</location>
        <topology evidence="13">Single-pass membrane protein</topology>
        <orientation evidence="13">Intermembrane side</orientation>
    </subcellularLocation>
</comment>
<feature type="active site" description="Charge relay system; for autoendoproteolytic cleavage activity" evidence="13">
    <location>
        <position position="467"/>
    </location>
</feature>
<comment type="function">
    <text evidence="12">Catalyzes the formation of phosphatidylethanolamine (PtdEtn) from phosphatidylserine (PtdSer). Plays a central role in phospholipid metabolism and in the interorganelle trafficking of phosphatidylserine. May be involved in lipid droplet biogenesis at the endoplasmic reticulum membrane.</text>
</comment>
<dbReference type="EMBL" id="KQ426484">
    <property type="protein sequence ID" value="KOF68199.1"/>
    <property type="molecule type" value="Genomic_DNA"/>
</dbReference>
<feature type="chain" id="PRO_5023476290" description="Phosphatidylserine decarboxylase alpha chain" evidence="13">
    <location>
        <begin position="698"/>
        <end position="728"/>
    </location>
</feature>
<feature type="compositionally biased region" description="Low complexity" evidence="14">
    <location>
        <begin position="511"/>
        <end position="539"/>
    </location>
</feature>
<keyword evidence="3 13" id="KW-0812">Transmembrane</keyword>
<dbReference type="GO" id="GO:0016540">
    <property type="term" value="P:protein autoprocessing"/>
    <property type="evidence" value="ECO:0007669"/>
    <property type="project" value="UniProtKB-UniRule"/>
</dbReference>
<keyword evidence="7 13" id="KW-0472">Membrane</keyword>
<evidence type="ECO:0000256" key="9">
    <source>
        <dbReference type="ARBA" id="ARBA00023239"/>
    </source>
</evidence>
<evidence type="ECO:0000256" key="2">
    <source>
        <dbReference type="ARBA" id="ARBA00022516"/>
    </source>
</evidence>
<comment type="pathway">
    <text evidence="13">Phospholipid metabolism; phosphatidylethanolamine biosynthesis; phosphatidylethanolamine from CDP-diacylglycerol: step 2/2.</text>
</comment>
<feature type="active site" description="Schiff-base intermediate with substrate; via pyruvic acid; for decarboxylase activity" evidence="13">
    <location>
        <position position="698"/>
    </location>
</feature>
<proteinExistence type="inferred from homology"/>
<feature type="region of interest" description="Disordered" evidence="14">
    <location>
        <begin position="511"/>
        <end position="542"/>
    </location>
</feature>